<protein>
    <submittedName>
        <fullName evidence="1">Uncharacterized protein</fullName>
    </submittedName>
</protein>
<dbReference type="OrthoDB" id="6624230at2759"/>
<gene>
    <name evidence="1" type="ORF">AVEN_37229_1</name>
</gene>
<name>A0A4Y2MTE0_ARAVE</name>
<organism evidence="1 2">
    <name type="scientific">Araneus ventricosus</name>
    <name type="common">Orbweaver spider</name>
    <name type="synonym">Epeira ventricosa</name>
    <dbReference type="NCBI Taxonomy" id="182803"/>
    <lineage>
        <taxon>Eukaryota</taxon>
        <taxon>Metazoa</taxon>
        <taxon>Ecdysozoa</taxon>
        <taxon>Arthropoda</taxon>
        <taxon>Chelicerata</taxon>
        <taxon>Arachnida</taxon>
        <taxon>Araneae</taxon>
        <taxon>Araneomorphae</taxon>
        <taxon>Entelegynae</taxon>
        <taxon>Araneoidea</taxon>
        <taxon>Araneidae</taxon>
        <taxon>Araneus</taxon>
    </lineage>
</organism>
<sequence length="104" mass="11401">MKCAGPHKSKHCPKPRDMQPNCLHCNGAHTANFTECPKNPLNRKLFPAAPENAWSDRAISAKIKFPPISTVEPNATSLYPAHSHTCAVCIHFKASKSGSFFSNK</sequence>
<dbReference type="AlphaFoldDB" id="A0A4Y2MTE0"/>
<accession>A0A4Y2MTE0</accession>
<dbReference type="EMBL" id="BGPR01007799">
    <property type="protein sequence ID" value="GBN29594.1"/>
    <property type="molecule type" value="Genomic_DNA"/>
</dbReference>
<evidence type="ECO:0000313" key="2">
    <source>
        <dbReference type="Proteomes" id="UP000499080"/>
    </source>
</evidence>
<evidence type="ECO:0000313" key="1">
    <source>
        <dbReference type="EMBL" id="GBN29594.1"/>
    </source>
</evidence>
<dbReference type="Proteomes" id="UP000499080">
    <property type="component" value="Unassembled WGS sequence"/>
</dbReference>
<reference evidence="1 2" key="1">
    <citation type="journal article" date="2019" name="Sci. Rep.">
        <title>Orb-weaving spider Araneus ventricosus genome elucidates the spidroin gene catalogue.</title>
        <authorList>
            <person name="Kono N."/>
            <person name="Nakamura H."/>
            <person name="Ohtoshi R."/>
            <person name="Moran D.A.P."/>
            <person name="Shinohara A."/>
            <person name="Yoshida Y."/>
            <person name="Fujiwara M."/>
            <person name="Mori M."/>
            <person name="Tomita M."/>
            <person name="Arakawa K."/>
        </authorList>
    </citation>
    <scope>NUCLEOTIDE SEQUENCE [LARGE SCALE GENOMIC DNA]</scope>
</reference>
<comment type="caution">
    <text evidence="1">The sequence shown here is derived from an EMBL/GenBank/DDBJ whole genome shotgun (WGS) entry which is preliminary data.</text>
</comment>
<proteinExistence type="predicted"/>
<keyword evidence="2" id="KW-1185">Reference proteome</keyword>